<proteinExistence type="predicted"/>
<evidence type="ECO:0000313" key="5">
    <source>
        <dbReference type="Proteomes" id="UP000177177"/>
    </source>
</evidence>
<evidence type="ECO:0000256" key="1">
    <source>
        <dbReference type="ARBA" id="ARBA00022679"/>
    </source>
</evidence>
<keyword evidence="2" id="KW-0548">Nucleotidyltransferase</keyword>
<dbReference type="SUPFAM" id="SSF52374">
    <property type="entry name" value="Nucleotidylyl transferase"/>
    <property type="match status" value="1"/>
</dbReference>
<dbReference type="InterPro" id="IPR004821">
    <property type="entry name" value="Cyt_trans-like"/>
</dbReference>
<evidence type="ECO:0000259" key="3">
    <source>
        <dbReference type="Pfam" id="PF01467"/>
    </source>
</evidence>
<reference evidence="4 5" key="1">
    <citation type="journal article" date="2016" name="Nat. Commun.">
        <title>Thousands of microbial genomes shed light on interconnected biogeochemical processes in an aquifer system.</title>
        <authorList>
            <person name="Anantharaman K."/>
            <person name="Brown C.T."/>
            <person name="Hug L.A."/>
            <person name="Sharon I."/>
            <person name="Castelle C.J."/>
            <person name="Probst A.J."/>
            <person name="Thomas B.C."/>
            <person name="Singh A."/>
            <person name="Wilkins M.J."/>
            <person name="Karaoz U."/>
            <person name="Brodie E.L."/>
            <person name="Williams K.H."/>
            <person name="Hubbard S.S."/>
            <person name="Banfield J.F."/>
        </authorList>
    </citation>
    <scope>NUCLEOTIDE SEQUENCE [LARGE SCALE GENOMIC DNA]</scope>
</reference>
<dbReference type="GO" id="GO:0016779">
    <property type="term" value="F:nucleotidyltransferase activity"/>
    <property type="evidence" value="ECO:0007669"/>
    <property type="project" value="UniProtKB-KW"/>
</dbReference>
<dbReference type="InterPro" id="IPR014729">
    <property type="entry name" value="Rossmann-like_a/b/a_fold"/>
</dbReference>
<protein>
    <recommendedName>
        <fullName evidence="3">Cytidyltransferase-like domain-containing protein</fullName>
    </recommendedName>
</protein>
<keyword evidence="1" id="KW-0808">Transferase</keyword>
<dbReference type="InterPro" id="IPR050385">
    <property type="entry name" value="Archaeal_FAD_synthase"/>
</dbReference>
<dbReference type="Proteomes" id="UP000177177">
    <property type="component" value="Unassembled WGS sequence"/>
</dbReference>
<feature type="domain" description="Cytidyltransferase-like" evidence="3">
    <location>
        <begin position="12"/>
        <end position="119"/>
    </location>
</feature>
<dbReference type="EMBL" id="MHQN01000023">
    <property type="protein sequence ID" value="OHA03173.1"/>
    <property type="molecule type" value="Genomic_DNA"/>
</dbReference>
<gene>
    <name evidence="4" type="ORF">A3C92_03880</name>
</gene>
<dbReference type="Gene3D" id="3.40.50.620">
    <property type="entry name" value="HUPs"/>
    <property type="match status" value="1"/>
</dbReference>
<dbReference type="AlphaFoldDB" id="A0A1G2KUV6"/>
<dbReference type="NCBIfam" id="TIGR00125">
    <property type="entry name" value="cyt_tran_rel"/>
    <property type="match status" value="1"/>
</dbReference>
<evidence type="ECO:0000256" key="2">
    <source>
        <dbReference type="ARBA" id="ARBA00022695"/>
    </source>
</evidence>
<dbReference type="PANTHER" id="PTHR43793:SF1">
    <property type="entry name" value="FAD SYNTHASE"/>
    <property type="match status" value="1"/>
</dbReference>
<name>A0A1G2KUV6_9BACT</name>
<dbReference type="Pfam" id="PF01467">
    <property type="entry name" value="CTP_transf_like"/>
    <property type="match status" value="1"/>
</dbReference>
<sequence>MKKKELITVAISGGFDPVHVGHVRMFAAARTLGDRLVIILNNDNWLRKKKRHVFMPEKERKEVLRAFRAVDEVVLTEHGKNPEDMSVAKELARLKPDIFANGGDRFADNVPEVAVCKKIACKMVFRVGRGGKVQSSSWLLNNYAVAAQYNGRNNIQARTMEA</sequence>
<comment type="caution">
    <text evidence="4">The sequence shown here is derived from an EMBL/GenBank/DDBJ whole genome shotgun (WGS) entry which is preliminary data.</text>
</comment>
<dbReference type="PANTHER" id="PTHR43793">
    <property type="entry name" value="FAD SYNTHASE"/>
    <property type="match status" value="1"/>
</dbReference>
<organism evidence="4 5">
    <name type="scientific">Candidatus Sungbacteria bacterium RIFCSPHIGHO2_02_FULL_53_17</name>
    <dbReference type="NCBI Taxonomy" id="1802275"/>
    <lineage>
        <taxon>Bacteria</taxon>
        <taxon>Candidatus Sungiibacteriota</taxon>
    </lineage>
</organism>
<evidence type="ECO:0000313" key="4">
    <source>
        <dbReference type="EMBL" id="OHA03173.1"/>
    </source>
</evidence>
<accession>A0A1G2KUV6</accession>